<dbReference type="PROSITE" id="PS50164">
    <property type="entry name" value="GIY_YIG"/>
    <property type="match status" value="1"/>
</dbReference>
<sequence length="176" mass="20582">MNDTTIHEEALETVVLSWKGPYTFAELQQIDEGNGVYLLTGTKKYSHSQLISSEVLYCGITQQKFRVRINQKHQKLPKIKSAHLRIWLGCLLYPAAHTRRHLELLETCLISFWQPELNEKKRANNPKTPICLVVKWCKQDGTAYKRFPQDISNLQDVIWWDCNDWRVGDLKLVKMV</sequence>
<reference evidence="2 3" key="1">
    <citation type="submission" date="2016-08" db="EMBL/GenBank/DDBJ databases">
        <title>Hymenobacter coccineus sp. nov., Hymenobacter lapidarius sp. nov. and Hymenobacter glacialis sp. nov., isolated from Antarctic soil.</title>
        <authorList>
            <person name="Sedlacek I."/>
            <person name="Kralova S."/>
            <person name="Kyrova K."/>
            <person name="Maslanova I."/>
            <person name="Stankova E."/>
            <person name="Vrbovska V."/>
            <person name="Nemec M."/>
            <person name="Bartak M."/>
            <person name="Svec P."/>
            <person name="Busse H.-J."/>
            <person name="Pantucek R."/>
        </authorList>
    </citation>
    <scope>NUCLEOTIDE SEQUENCE [LARGE SCALE GENOMIC DNA]</scope>
    <source>
        <strain evidence="2 3">CCM 8648</strain>
    </source>
</reference>
<dbReference type="OrthoDB" id="1494734at2"/>
<dbReference type="RefSeq" id="WP_070733805.1">
    <property type="nucleotide sequence ID" value="NZ_MDZC01000050.1"/>
</dbReference>
<gene>
    <name evidence="2" type="ORF">BEN48_12950</name>
</gene>
<dbReference type="AlphaFoldDB" id="A0A1G1T677"/>
<organism evidence="2 3">
    <name type="scientific">Hymenobacter glacialis</name>
    <dbReference type="NCBI Taxonomy" id="1908236"/>
    <lineage>
        <taxon>Bacteria</taxon>
        <taxon>Pseudomonadati</taxon>
        <taxon>Bacteroidota</taxon>
        <taxon>Cytophagia</taxon>
        <taxon>Cytophagales</taxon>
        <taxon>Hymenobacteraceae</taxon>
        <taxon>Hymenobacter</taxon>
    </lineage>
</organism>
<accession>A0A1G1T677</accession>
<evidence type="ECO:0000313" key="2">
    <source>
        <dbReference type="EMBL" id="OGX86385.1"/>
    </source>
</evidence>
<name>A0A1G1T677_9BACT</name>
<feature type="domain" description="GIY-YIG" evidence="1">
    <location>
        <begin position="32"/>
        <end position="119"/>
    </location>
</feature>
<protein>
    <recommendedName>
        <fullName evidence="1">GIY-YIG domain-containing protein</fullName>
    </recommendedName>
</protein>
<dbReference type="Proteomes" id="UP000177791">
    <property type="component" value="Unassembled WGS sequence"/>
</dbReference>
<proteinExistence type="predicted"/>
<evidence type="ECO:0000313" key="3">
    <source>
        <dbReference type="Proteomes" id="UP000177791"/>
    </source>
</evidence>
<dbReference type="InterPro" id="IPR000305">
    <property type="entry name" value="GIY-YIG_endonuc"/>
</dbReference>
<dbReference type="EMBL" id="MDZC01000050">
    <property type="protein sequence ID" value="OGX86385.1"/>
    <property type="molecule type" value="Genomic_DNA"/>
</dbReference>
<keyword evidence="3" id="KW-1185">Reference proteome</keyword>
<evidence type="ECO:0000259" key="1">
    <source>
        <dbReference type="PROSITE" id="PS50164"/>
    </source>
</evidence>
<comment type="caution">
    <text evidence="2">The sequence shown here is derived from an EMBL/GenBank/DDBJ whole genome shotgun (WGS) entry which is preliminary data.</text>
</comment>